<gene>
    <name evidence="2" type="ORF">ABID14_000302</name>
</gene>
<keyword evidence="3" id="KW-1185">Reference proteome</keyword>
<feature type="domain" description="SUF system FeS cluster assembly SufBD core" evidence="1">
    <location>
        <begin position="98"/>
        <end position="320"/>
    </location>
</feature>
<evidence type="ECO:0000313" key="2">
    <source>
        <dbReference type="EMBL" id="MET3616682.1"/>
    </source>
</evidence>
<comment type="caution">
    <text evidence="2">The sequence shown here is derived from an EMBL/GenBank/DDBJ whole genome shotgun (WGS) entry which is preliminary data.</text>
</comment>
<name>A0ABV2J7C9_9FIRM</name>
<dbReference type="PANTHER" id="PTHR43575">
    <property type="entry name" value="PROTEIN ABCI7, CHLOROPLASTIC"/>
    <property type="match status" value="1"/>
</dbReference>
<dbReference type="RefSeq" id="WP_354366683.1">
    <property type="nucleotide sequence ID" value="NZ_JBEPMA010000001.1"/>
</dbReference>
<dbReference type="InterPro" id="IPR037284">
    <property type="entry name" value="SUF_FeS_clus_asmbl_SufBD_sf"/>
</dbReference>
<dbReference type="SUPFAM" id="SSF101960">
    <property type="entry name" value="Stabilizer of iron transporter SufD"/>
    <property type="match status" value="1"/>
</dbReference>
<dbReference type="InterPro" id="IPR055346">
    <property type="entry name" value="Fe-S_cluster_assembly_SufBD"/>
</dbReference>
<dbReference type="PANTHER" id="PTHR43575:SF1">
    <property type="entry name" value="PROTEIN ABCI7, CHLOROPLASTIC"/>
    <property type="match status" value="1"/>
</dbReference>
<dbReference type="Proteomes" id="UP001549162">
    <property type="component" value="Unassembled WGS sequence"/>
</dbReference>
<dbReference type="EMBL" id="JBEPMA010000001">
    <property type="protein sequence ID" value="MET3616682.1"/>
    <property type="molecule type" value="Genomic_DNA"/>
</dbReference>
<sequence length="354" mass="39871">MKASIIGNEIAFKTFNFLKVNDTEISIPNLVQKEFKLKGNNEYVKIDEFDKIKYGISKEALDLNIKYLNYYNSYIAGKDDKKDFGLYLFELDDDYDTLSDMHDIVAEKNSKIRLVLDYTSSGDLNKFRNSVIRILAKEKSVVDLFIIQRDSLDTLALESIGIYACEGAIVNVYQYEVGAGKLYTNYKCELIGDSSQGNLNSIYFGQKDEYLNMNYDMIHSGKKTISNIMVNGALKDKSIKNFKSNLQFIEGASGAVGSEEEYTILLDDSVHSTSVPLMLAHEDDVVGNHASSAGKLDKNQLFYLMTRGISLEEAEALIVESKFSSAIDMINDDKLEDEVWHSVRKIIKEGGLNV</sequence>
<protein>
    <submittedName>
        <fullName evidence="2">Fe-S cluster assembly scaffold protein SufB</fullName>
    </submittedName>
</protein>
<dbReference type="Pfam" id="PF01458">
    <property type="entry name" value="SUFBD_core"/>
    <property type="match status" value="1"/>
</dbReference>
<accession>A0ABV2J7C9</accession>
<reference evidence="2 3" key="1">
    <citation type="submission" date="2024-06" db="EMBL/GenBank/DDBJ databases">
        <title>Genomic Encyclopedia of Type Strains, Phase IV (KMG-IV): sequencing the most valuable type-strain genomes for metagenomic binning, comparative biology and taxonomic classification.</title>
        <authorList>
            <person name="Goeker M."/>
        </authorList>
    </citation>
    <scope>NUCLEOTIDE SEQUENCE [LARGE SCALE GENOMIC DNA]</scope>
    <source>
        <strain evidence="2 3">DSM 21460</strain>
    </source>
</reference>
<proteinExistence type="predicted"/>
<organism evidence="2 3">
    <name type="scientific">Peptoniphilus olsenii</name>
    <dbReference type="NCBI Taxonomy" id="411570"/>
    <lineage>
        <taxon>Bacteria</taxon>
        <taxon>Bacillati</taxon>
        <taxon>Bacillota</taxon>
        <taxon>Tissierellia</taxon>
        <taxon>Tissierellales</taxon>
        <taxon>Peptoniphilaceae</taxon>
        <taxon>Peptoniphilus</taxon>
    </lineage>
</organism>
<evidence type="ECO:0000259" key="1">
    <source>
        <dbReference type="Pfam" id="PF01458"/>
    </source>
</evidence>
<dbReference type="InterPro" id="IPR000825">
    <property type="entry name" value="SUF_FeS_clus_asmbl_SufBD_core"/>
</dbReference>
<evidence type="ECO:0000313" key="3">
    <source>
        <dbReference type="Proteomes" id="UP001549162"/>
    </source>
</evidence>